<evidence type="ECO:0000256" key="3">
    <source>
        <dbReference type="ARBA" id="ARBA00012593"/>
    </source>
</evidence>
<accession>A0ABR4MW25</accession>
<evidence type="ECO:0000256" key="2">
    <source>
        <dbReference type="ARBA" id="ARBA00006188"/>
    </source>
</evidence>
<keyword evidence="8" id="KW-0732">Signal</keyword>
<dbReference type="Pfam" id="PF00723">
    <property type="entry name" value="Glyco_hydro_15"/>
    <property type="match status" value="1"/>
</dbReference>
<feature type="signal peptide" evidence="8">
    <location>
        <begin position="1"/>
        <end position="18"/>
    </location>
</feature>
<evidence type="ECO:0000256" key="8">
    <source>
        <dbReference type="SAM" id="SignalP"/>
    </source>
</evidence>
<evidence type="ECO:0000256" key="4">
    <source>
        <dbReference type="ARBA" id="ARBA00022801"/>
    </source>
</evidence>
<reference evidence="10 11" key="1">
    <citation type="submission" date="2023-09" db="EMBL/GenBank/DDBJ databases">
        <title>Pangenome analysis of Batrachochytrium dendrobatidis and related Chytrids.</title>
        <authorList>
            <person name="Yacoub M.N."/>
            <person name="Stajich J.E."/>
            <person name="James T.Y."/>
        </authorList>
    </citation>
    <scope>NUCLEOTIDE SEQUENCE [LARGE SCALE GENOMIC DNA]</scope>
    <source>
        <strain evidence="10 11">JEL0888</strain>
    </source>
</reference>
<feature type="chain" id="PRO_5046185823" description="glucan 1,4-alpha-glucosidase" evidence="8">
    <location>
        <begin position="19"/>
        <end position="474"/>
    </location>
</feature>
<dbReference type="PANTHER" id="PTHR31616">
    <property type="entry name" value="TREHALASE"/>
    <property type="match status" value="1"/>
</dbReference>
<evidence type="ECO:0000259" key="9">
    <source>
        <dbReference type="Pfam" id="PF00723"/>
    </source>
</evidence>
<dbReference type="EC" id="3.2.1.3" evidence="3"/>
<dbReference type="InterPro" id="IPR000165">
    <property type="entry name" value="Glucoamylase"/>
</dbReference>
<proteinExistence type="inferred from homology"/>
<evidence type="ECO:0000256" key="1">
    <source>
        <dbReference type="ARBA" id="ARBA00001863"/>
    </source>
</evidence>
<keyword evidence="4" id="KW-0378">Hydrolase</keyword>
<evidence type="ECO:0000256" key="6">
    <source>
        <dbReference type="ARBA" id="ARBA00023295"/>
    </source>
</evidence>
<keyword evidence="5" id="KW-0119">Carbohydrate metabolism</keyword>
<dbReference type="InterPro" id="IPR012341">
    <property type="entry name" value="6hp_glycosidase-like_sf"/>
</dbReference>
<name>A0ABR4MW25_9FUNG</name>
<evidence type="ECO:0000256" key="5">
    <source>
        <dbReference type="ARBA" id="ARBA00023277"/>
    </source>
</evidence>
<dbReference type="InterPro" id="IPR008928">
    <property type="entry name" value="6-hairpin_glycosidase_sf"/>
</dbReference>
<evidence type="ECO:0000313" key="11">
    <source>
        <dbReference type="Proteomes" id="UP001527925"/>
    </source>
</evidence>
<keyword evidence="6" id="KW-0326">Glycosidase</keyword>
<dbReference type="EMBL" id="JADGIZ020000108">
    <property type="protein sequence ID" value="KAL2911462.1"/>
    <property type="molecule type" value="Genomic_DNA"/>
</dbReference>
<keyword evidence="11" id="KW-1185">Reference proteome</keyword>
<dbReference type="InterPro" id="IPR011613">
    <property type="entry name" value="GH15-like"/>
</dbReference>
<gene>
    <name evidence="10" type="ORF">HK105_209074</name>
</gene>
<keyword evidence="7" id="KW-0624">Polysaccharide degradation</keyword>
<feature type="domain" description="GH15-like" evidence="9">
    <location>
        <begin position="42"/>
        <end position="459"/>
    </location>
</feature>
<protein>
    <recommendedName>
        <fullName evidence="3">glucan 1,4-alpha-glucosidase</fullName>
        <ecNumber evidence="3">3.2.1.3</ecNumber>
    </recommendedName>
</protein>
<organism evidence="10 11">
    <name type="scientific">Polyrhizophydium stewartii</name>
    <dbReference type="NCBI Taxonomy" id="2732419"/>
    <lineage>
        <taxon>Eukaryota</taxon>
        <taxon>Fungi</taxon>
        <taxon>Fungi incertae sedis</taxon>
        <taxon>Chytridiomycota</taxon>
        <taxon>Chytridiomycota incertae sedis</taxon>
        <taxon>Chytridiomycetes</taxon>
        <taxon>Rhizophydiales</taxon>
        <taxon>Rhizophydiales incertae sedis</taxon>
        <taxon>Polyrhizophydium</taxon>
    </lineage>
</organism>
<sequence>MRAFSAVIALIAVPLASAATQSDVYTASYNAFFANSHVSGLPAGTVVAAPSKSNPDYFYHWVRDASVVMAAALDLAKDGAASGSPRQDMEDLLTAYVNLAKNEQNTNTIAGLGEPKFNADGSAFNGAWGRPQNDGPALRALTLTGYANFILANRPNSVSFVKSVMYDGAFPTNSVIKKDLEFVSNGWTADSVDLWEEVSGTQFYTRMVQRTSLINGAKLATTLNDPGAANWYNKQAASIQTALDAHWDSNGQYLRATINKKYGPGAKTSDLDVSVILAALYSERFDKDTAVYPPWNDRVLQTTVTLVNRMKTVYPINSDASLPVVVGRYPEDIYDGIGFSGGNPWPLATVALAEQAYRNAAHYCETATLPVTSALAGYLSTLAKTNVATGTYASSAPQFAPAIKAMFAYGDSVMARTVQLAAQQNDGDVSLSEEWQRSTGNKQGAPKLTWSAVAFMQAVRVQGASRTKCAAFLK</sequence>
<dbReference type="SUPFAM" id="SSF48208">
    <property type="entry name" value="Six-hairpin glycosidases"/>
    <property type="match status" value="1"/>
</dbReference>
<comment type="caution">
    <text evidence="10">The sequence shown here is derived from an EMBL/GenBank/DDBJ whole genome shotgun (WGS) entry which is preliminary data.</text>
</comment>
<evidence type="ECO:0000256" key="7">
    <source>
        <dbReference type="ARBA" id="ARBA00023326"/>
    </source>
</evidence>
<dbReference type="Proteomes" id="UP001527925">
    <property type="component" value="Unassembled WGS sequence"/>
</dbReference>
<dbReference type="PANTHER" id="PTHR31616:SF9">
    <property type="entry name" value="GLUCOAMYLASE, INTRACELLULAR SPORULATION-SPECIFIC"/>
    <property type="match status" value="1"/>
</dbReference>
<dbReference type="Gene3D" id="1.50.10.10">
    <property type="match status" value="1"/>
</dbReference>
<comment type="catalytic activity">
    <reaction evidence="1">
        <text>Hydrolysis of terminal (1-&gt;4)-linked alpha-D-glucose residues successively from non-reducing ends of the chains with release of beta-D-glucose.</text>
        <dbReference type="EC" id="3.2.1.3"/>
    </reaction>
</comment>
<evidence type="ECO:0000313" key="10">
    <source>
        <dbReference type="EMBL" id="KAL2911462.1"/>
    </source>
</evidence>
<comment type="similarity">
    <text evidence="2">Belongs to the glycosyl hydrolase 15 family.</text>
</comment>
<dbReference type="PRINTS" id="PR00736">
    <property type="entry name" value="GLHYDRLASE15"/>
</dbReference>